<dbReference type="EMBL" id="BPLQ01002250">
    <property type="protein sequence ID" value="GIX90549.1"/>
    <property type="molecule type" value="Genomic_DNA"/>
</dbReference>
<organism evidence="1 2">
    <name type="scientific">Caerostris darwini</name>
    <dbReference type="NCBI Taxonomy" id="1538125"/>
    <lineage>
        <taxon>Eukaryota</taxon>
        <taxon>Metazoa</taxon>
        <taxon>Ecdysozoa</taxon>
        <taxon>Arthropoda</taxon>
        <taxon>Chelicerata</taxon>
        <taxon>Arachnida</taxon>
        <taxon>Araneae</taxon>
        <taxon>Araneomorphae</taxon>
        <taxon>Entelegynae</taxon>
        <taxon>Araneoidea</taxon>
        <taxon>Araneidae</taxon>
        <taxon>Caerostris</taxon>
    </lineage>
</organism>
<accession>A0AAV4P0G6</accession>
<name>A0AAV4P0G6_9ARAC</name>
<reference evidence="1 2" key="1">
    <citation type="submission" date="2021-06" db="EMBL/GenBank/DDBJ databases">
        <title>Caerostris darwini draft genome.</title>
        <authorList>
            <person name="Kono N."/>
            <person name="Arakawa K."/>
        </authorList>
    </citation>
    <scope>NUCLEOTIDE SEQUENCE [LARGE SCALE GENOMIC DNA]</scope>
</reference>
<comment type="caution">
    <text evidence="1">The sequence shown here is derived from an EMBL/GenBank/DDBJ whole genome shotgun (WGS) entry which is preliminary data.</text>
</comment>
<dbReference type="AlphaFoldDB" id="A0AAV4P0G6"/>
<evidence type="ECO:0000313" key="2">
    <source>
        <dbReference type="Proteomes" id="UP001054837"/>
    </source>
</evidence>
<sequence length="111" mass="12603">MVCLVDIYPGHPIHTHGTLPEFLRYYTPSTPTNAPLSHFAGPHVKGFVRTRASAFALSSPGSWLFDNVRNGYYHRPRRQSISCMDIFLLKLPLFGLITLDYMTKMGNYKAL</sequence>
<dbReference type="Proteomes" id="UP001054837">
    <property type="component" value="Unassembled WGS sequence"/>
</dbReference>
<proteinExistence type="predicted"/>
<keyword evidence="2" id="KW-1185">Reference proteome</keyword>
<evidence type="ECO:0000313" key="1">
    <source>
        <dbReference type="EMBL" id="GIX90549.1"/>
    </source>
</evidence>
<gene>
    <name evidence="1" type="ORF">CDAR_74961</name>
</gene>
<protein>
    <submittedName>
        <fullName evidence="1">Uncharacterized protein</fullName>
    </submittedName>
</protein>